<dbReference type="FunFam" id="2.40.50.140:FF:000047">
    <property type="entry name" value="tyrosine--tRNA ligase, cytoplasmic isoform X2"/>
    <property type="match status" value="1"/>
</dbReference>
<keyword evidence="7" id="KW-0175">Coiled coil</keyword>
<feature type="domain" description="TRNA-binding" evidence="9">
    <location>
        <begin position="166"/>
        <end position="267"/>
    </location>
</feature>
<feature type="compositionally biased region" description="Basic and acidic residues" evidence="8">
    <location>
        <begin position="138"/>
        <end position="157"/>
    </location>
</feature>
<dbReference type="InterPro" id="IPR051270">
    <property type="entry name" value="Tyrosine-tRNA_ligase_regulator"/>
</dbReference>
<accession>A0A818JBG7</accession>
<keyword evidence="5" id="KW-0648">Protein biosynthesis</keyword>
<dbReference type="GO" id="GO:0000049">
    <property type="term" value="F:tRNA binding"/>
    <property type="evidence" value="ECO:0007669"/>
    <property type="project" value="UniProtKB-UniRule"/>
</dbReference>
<feature type="coiled-coil region" evidence="7">
    <location>
        <begin position="28"/>
        <end position="90"/>
    </location>
</feature>
<evidence type="ECO:0000313" key="10">
    <source>
        <dbReference type="EMBL" id="CAF1261238.1"/>
    </source>
</evidence>
<evidence type="ECO:0000256" key="5">
    <source>
        <dbReference type="ARBA" id="ARBA00022917"/>
    </source>
</evidence>
<name>A0A818JBG7_9BILA</name>
<dbReference type="PROSITE" id="PS50886">
    <property type="entry name" value="TRBD"/>
    <property type="match status" value="1"/>
</dbReference>
<dbReference type="InterPro" id="IPR002547">
    <property type="entry name" value="tRNA-bd_dom"/>
</dbReference>
<evidence type="ECO:0000259" key="9">
    <source>
        <dbReference type="PROSITE" id="PS50886"/>
    </source>
</evidence>
<evidence type="ECO:0000256" key="4">
    <source>
        <dbReference type="ARBA" id="ARBA00022884"/>
    </source>
</evidence>
<evidence type="ECO:0000313" key="12">
    <source>
        <dbReference type="Proteomes" id="UP000663844"/>
    </source>
</evidence>
<dbReference type="AlphaFoldDB" id="A0A818JBG7"/>
<dbReference type="PANTHER" id="PTHR11586">
    <property type="entry name" value="TRNA-AMINOACYLATION COFACTOR ARC1 FAMILY MEMBER"/>
    <property type="match status" value="1"/>
</dbReference>
<reference evidence="11" key="1">
    <citation type="submission" date="2021-02" db="EMBL/GenBank/DDBJ databases">
        <authorList>
            <person name="Nowell W R."/>
        </authorList>
    </citation>
    <scope>NUCLEOTIDE SEQUENCE</scope>
</reference>
<dbReference type="Pfam" id="PF01588">
    <property type="entry name" value="tRNA_bind"/>
    <property type="match status" value="1"/>
</dbReference>
<dbReference type="EMBL" id="CAJNOG010000476">
    <property type="protein sequence ID" value="CAF1261238.1"/>
    <property type="molecule type" value="Genomic_DNA"/>
</dbReference>
<protein>
    <recommendedName>
        <fullName evidence="9">tRNA-binding domain-containing protein</fullName>
    </recommendedName>
</protein>
<dbReference type="EMBL" id="CAJOAZ010000105">
    <property type="protein sequence ID" value="CAF3533228.1"/>
    <property type="molecule type" value="Genomic_DNA"/>
</dbReference>
<organism evidence="11 12">
    <name type="scientific">Adineta steineri</name>
    <dbReference type="NCBI Taxonomy" id="433720"/>
    <lineage>
        <taxon>Eukaryota</taxon>
        <taxon>Metazoa</taxon>
        <taxon>Spiralia</taxon>
        <taxon>Gnathifera</taxon>
        <taxon>Rotifera</taxon>
        <taxon>Eurotatoria</taxon>
        <taxon>Bdelloidea</taxon>
        <taxon>Adinetida</taxon>
        <taxon>Adinetidae</taxon>
        <taxon>Adineta</taxon>
    </lineage>
</organism>
<evidence type="ECO:0000313" key="11">
    <source>
        <dbReference type="EMBL" id="CAF3533228.1"/>
    </source>
</evidence>
<dbReference type="SUPFAM" id="SSF50249">
    <property type="entry name" value="Nucleic acid-binding proteins"/>
    <property type="match status" value="1"/>
</dbReference>
<evidence type="ECO:0000256" key="2">
    <source>
        <dbReference type="ARBA" id="ARBA00022490"/>
    </source>
</evidence>
<dbReference type="PANTHER" id="PTHR11586:SF33">
    <property type="entry name" value="AMINOACYL TRNA SYNTHASE COMPLEX-INTERACTING MULTIFUNCTIONAL PROTEIN 1"/>
    <property type="match status" value="1"/>
</dbReference>
<comment type="subcellular location">
    <subcellularLocation>
        <location evidence="1">Cytoplasm</location>
    </subcellularLocation>
</comment>
<feature type="compositionally biased region" description="Low complexity" evidence="8">
    <location>
        <begin position="112"/>
        <end position="130"/>
    </location>
</feature>
<evidence type="ECO:0000256" key="3">
    <source>
        <dbReference type="ARBA" id="ARBA00022555"/>
    </source>
</evidence>
<dbReference type="Proteomes" id="UP000663845">
    <property type="component" value="Unassembled WGS sequence"/>
</dbReference>
<keyword evidence="2" id="KW-0963">Cytoplasm</keyword>
<keyword evidence="3 6" id="KW-0820">tRNA-binding</keyword>
<evidence type="ECO:0000256" key="7">
    <source>
        <dbReference type="SAM" id="Coils"/>
    </source>
</evidence>
<dbReference type="GO" id="GO:0005737">
    <property type="term" value="C:cytoplasm"/>
    <property type="evidence" value="ECO:0007669"/>
    <property type="project" value="UniProtKB-SubCell"/>
</dbReference>
<gene>
    <name evidence="10" type="ORF">JYZ213_LOCUS30168</name>
    <name evidence="11" type="ORF">OXD698_LOCUS3052</name>
</gene>
<dbReference type="Gene3D" id="2.40.50.140">
    <property type="entry name" value="Nucleic acid-binding proteins"/>
    <property type="match status" value="1"/>
</dbReference>
<dbReference type="CDD" id="cd02799">
    <property type="entry name" value="tRNA_bind_EMAP-II_like"/>
    <property type="match status" value="1"/>
</dbReference>
<evidence type="ECO:0000256" key="1">
    <source>
        <dbReference type="ARBA" id="ARBA00004496"/>
    </source>
</evidence>
<comment type="caution">
    <text evidence="11">The sequence shown here is derived from an EMBL/GenBank/DDBJ whole genome shotgun (WGS) entry which is preliminary data.</text>
</comment>
<proteinExistence type="predicted"/>
<feature type="region of interest" description="Disordered" evidence="8">
    <location>
        <begin position="106"/>
        <end position="160"/>
    </location>
</feature>
<dbReference type="Proteomes" id="UP000663844">
    <property type="component" value="Unassembled WGS sequence"/>
</dbReference>
<sequence>MSCFRLTLVRHLFKRSYFSTTLTSFYQMESIQEKAKKADERIQQLKSLISNIGTRQLDPEVYYNVLQEENKRLKSRVQSLVNELTSLENQQGVTQQYDFVNKVPKAPTQSNEQAETPQATPTAAAATTTESSVSGEQSKAKDKKEKKKTAAKEEKPAKPAANTAIDITRFDLRVGKIVSVEKHPDADSLYVEKIDLGEEKPRTVCSGLVKHMQTTDLDQKLVIVLCNLKPAKMRGVMSEGMVMCASTADKVEVLEPPSDSKPGDRIECEGYDCKSPDAQIKKELSDQILPDMSTNDKGEATFKGILWTVGNGKNVIKSKSLANVPIK</sequence>
<dbReference type="InterPro" id="IPR012340">
    <property type="entry name" value="NA-bd_OB-fold"/>
</dbReference>
<dbReference type="GO" id="GO:0006412">
    <property type="term" value="P:translation"/>
    <property type="evidence" value="ECO:0007669"/>
    <property type="project" value="UniProtKB-KW"/>
</dbReference>
<evidence type="ECO:0000256" key="8">
    <source>
        <dbReference type="SAM" id="MobiDB-lite"/>
    </source>
</evidence>
<evidence type="ECO:0000256" key="6">
    <source>
        <dbReference type="PROSITE-ProRule" id="PRU00209"/>
    </source>
</evidence>
<keyword evidence="4 6" id="KW-0694">RNA-binding</keyword>